<evidence type="ECO:0000256" key="3">
    <source>
        <dbReference type="ARBA" id="ARBA00010363"/>
    </source>
</evidence>
<dbReference type="NCBIfam" id="TIGR00068">
    <property type="entry name" value="glyox_I"/>
    <property type="match status" value="1"/>
</dbReference>
<evidence type="ECO:0000259" key="14">
    <source>
        <dbReference type="PROSITE" id="PS51819"/>
    </source>
</evidence>
<dbReference type="NCBIfam" id="TIGR00756">
    <property type="entry name" value="PPR"/>
    <property type="match status" value="10"/>
</dbReference>
<keyword evidence="5 10" id="KW-0479">Metal-binding</keyword>
<dbReference type="EMBL" id="UZAU01000675">
    <property type="status" value="NOT_ANNOTATED_CDS"/>
    <property type="molecule type" value="Genomic_DNA"/>
</dbReference>
<feature type="domain" description="VOC" evidence="14">
    <location>
        <begin position="767"/>
        <end position="914"/>
    </location>
</feature>
<feature type="region of interest" description="Disordered" evidence="13">
    <location>
        <begin position="675"/>
        <end position="715"/>
    </location>
</feature>
<evidence type="ECO:0000256" key="6">
    <source>
        <dbReference type="ARBA" id="ARBA00022737"/>
    </source>
</evidence>
<dbReference type="EnsemblPlants" id="evm.model.07.1848">
    <property type="protein sequence ID" value="cds.evm.model.07.1848"/>
    <property type="gene ID" value="evm.TU.07.1848"/>
</dbReference>
<dbReference type="GO" id="GO:0003729">
    <property type="term" value="F:mRNA binding"/>
    <property type="evidence" value="ECO:0007669"/>
    <property type="project" value="TreeGrafter"/>
</dbReference>
<evidence type="ECO:0000256" key="1">
    <source>
        <dbReference type="ARBA" id="ARBA00005008"/>
    </source>
</evidence>
<dbReference type="PANTHER" id="PTHR47932:SF63">
    <property type="entry name" value="OS08G0290000 PROTEIN"/>
    <property type="match status" value="1"/>
</dbReference>
<dbReference type="Proteomes" id="UP000596661">
    <property type="component" value="Chromosome 7"/>
</dbReference>
<comment type="similarity">
    <text evidence="2">Belongs to the PPR family. P subfamily.</text>
</comment>
<dbReference type="UniPathway" id="UPA00619">
    <property type="reaction ID" value="UER00675"/>
</dbReference>
<keyword evidence="7 12" id="KW-0456">Lyase</keyword>
<accession>A0A803Q431</accession>
<comment type="cofactor">
    <cofactor evidence="10">
        <name>Zn(2+)</name>
        <dbReference type="ChEBI" id="CHEBI:29105"/>
    </cofactor>
    <text evidence="10">Binds 1 zinc ion per subunit. In the homodimer, two zinc ions are bound between subunits.</text>
</comment>
<dbReference type="EC" id="4.4.1.5" evidence="4 12"/>
<feature type="active site" description="Proton donor/acceptor" evidence="8">
    <location>
        <position position="910"/>
    </location>
</feature>
<evidence type="ECO:0000256" key="5">
    <source>
        <dbReference type="ARBA" id="ARBA00022723"/>
    </source>
</evidence>
<dbReference type="AlphaFoldDB" id="A0A803Q431"/>
<reference evidence="15" key="2">
    <citation type="submission" date="2021-03" db="UniProtKB">
        <authorList>
            <consortium name="EnsemblPlants"/>
        </authorList>
    </citation>
    <scope>IDENTIFICATION</scope>
</reference>
<protein>
    <recommendedName>
        <fullName evidence="4 12">Lactoylglutathione lyase</fullName>
        <ecNumber evidence="4 12">4.4.1.5</ecNumber>
    </recommendedName>
    <alternativeName>
        <fullName evidence="12">Glyoxalase I</fullName>
    </alternativeName>
</protein>
<feature type="repeat" description="PPR" evidence="11">
    <location>
        <begin position="546"/>
        <end position="581"/>
    </location>
</feature>
<feature type="repeat" description="PPR" evidence="11">
    <location>
        <begin position="227"/>
        <end position="257"/>
    </location>
</feature>
<evidence type="ECO:0000256" key="4">
    <source>
        <dbReference type="ARBA" id="ARBA00012081"/>
    </source>
</evidence>
<dbReference type="PROSITE" id="PS00934">
    <property type="entry name" value="GLYOXALASE_I_1"/>
    <property type="match status" value="1"/>
</dbReference>
<feature type="binding site" evidence="9">
    <location>
        <position position="770"/>
    </location>
    <ligand>
        <name>substrate</name>
        <note>ligand shared between dimeric partners</note>
    </ligand>
</feature>
<comment type="function">
    <text evidence="12">Catalyzes the conversion of hemimercaptal, formed from methylglyoxal and glutathione, to S-lactoylglutathione.</text>
</comment>
<sequence length="926" mass="104583">MALAIACGESSPSLFVILRVLNRTMDSIKHNIAEFVNVICSRNNGVDASVDDLIIKFGEDYELNADQILSRKSDDVSGENDPHLTFNVLDAMLKETLDRFKSMRESISLAKIGFFGLTKETIYQEKFAMIRDLCLDGKLGTALCLRKKMMQSGIVPDVLTHNYILNGLCKNGDLEKADELIREMLKFGPFPNCATYNSFIKGYCLINDLDKALYLFSAMTNSGIKPNRVTYNIIIHALCKKGLMDDATKLLNNILSDRDDKKTPDLITSTILMDGHFKAGNIVQALDLWHDVVQKNSEVDVVSYNALINGLCLSGEMTLAYGYFSEMIKRGLSPDVFTYNTLISSHCKEAEFKEVFSIYNIMSRTGVAPDQISFKMIIQGLCISGAVVNANELFLHMIEKKSMVPKTHIWNLMIDCYGRQGDINRVFSIKDQMLACGVQPNVYTYNALIHALVEAGNIVDAYSLKQEMPFYGLSPDVVTYSLLIGAACRSGQLQFAIHLCNEMLRMGFEPNIIIYTELIRGYCIKGNVKEAEELFAKLLDSGLTVDHVPYKILINKYCRIRELDKAFDLYNKWLEKSEVKEIPSTDAFFLTRKSTMSFQRGIFERFHGILHEGEKYRNGTRLGVQKKTLWSKMINGHMGFLLKKKYIQKSKLIFSNRTLISFESKKRYEELKKNILGEESEDEQGSGAAASDSNGEDESDEDEEEQMDETGTNLSVAVKIKKEPTEDIMVFSVSRFSLVRLFSMAKESPANNPGLEATPDEATKGYIMQQTMFRIKDPKLSLDFYSRVLGMSLLKRLDFPEMKFSLYFLGYEDSASAPTNAVDRTVWTFGRKATIELTHNWGTESDPEFKGYHNGNSDPRGFGHIGITVDDTYKACERFENLGVEFVKRPDDGKMKGIAFIKDPDGYWIEIFDLKTIGKVTENAAS</sequence>
<feature type="repeat" description="PPR" evidence="11">
    <location>
        <begin position="511"/>
        <end position="545"/>
    </location>
</feature>
<dbReference type="Gene3D" id="3.10.180.10">
    <property type="entry name" value="2,3-Dihydroxybiphenyl 1,2-Dioxygenase, domain 1"/>
    <property type="match status" value="1"/>
</dbReference>
<feature type="repeat" description="PPR" evidence="11">
    <location>
        <begin position="335"/>
        <end position="369"/>
    </location>
</feature>
<dbReference type="InterPro" id="IPR037523">
    <property type="entry name" value="VOC_core"/>
</dbReference>
<name>A0A803Q431_CANSA</name>
<dbReference type="PROSITE" id="PS51375">
    <property type="entry name" value="PPR"/>
    <property type="match status" value="10"/>
</dbReference>
<dbReference type="GO" id="GO:0008380">
    <property type="term" value="P:RNA splicing"/>
    <property type="evidence" value="ECO:0007669"/>
    <property type="project" value="TreeGrafter"/>
</dbReference>
<dbReference type="GO" id="GO:0005739">
    <property type="term" value="C:mitochondrion"/>
    <property type="evidence" value="ECO:0007669"/>
    <property type="project" value="TreeGrafter"/>
</dbReference>
<dbReference type="InterPro" id="IPR004360">
    <property type="entry name" value="Glyas_Fos-R_dOase_dom"/>
</dbReference>
<keyword evidence="6" id="KW-0677">Repeat</keyword>
<feature type="repeat" description="PPR" evidence="11">
    <location>
        <begin position="406"/>
        <end position="440"/>
    </location>
</feature>
<dbReference type="GO" id="GO:0004462">
    <property type="term" value="F:lactoylglutathione lyase activity"/>
    <property type="evidence" value="ECO:0007669"/>
    <property type="project" value="UniProtKB-UniRule"/>
</dbReference>
<dbReference type="InterPro" id="IPR029068">
    <property type="entry name" value="Glyas_Bleomycin-R_OHBP_Dase"/>
</dbReference>
<dbReference type="Pfam" id="PF00903">
    <property type="entry name" value="Glyoxalase"/>
    <property type="match status" value="1"/>
</dbReference>
<dbReference type="PANTHER" id="PTHR47932">
    <property type="entry name" value="ATPASE EXPRESSION PROTEIN 3"/>
    <property type="match status" value="1"/>
</dbReference>
<evidence type="ECO:0000256" key="10">
    <source>
        <dbReference type="PIRSR" id="PIRSR604361-3"/>
    </source>
</evidence>
<feature type="binding site" evidence="9">
    <location>
        <position position="864"/>
    </location>
    <ligand>
        <name>substrate</name>
        <note>ligand shared between dimeric partners</note>
    </ligand>
</feature>
<evidence type="ECO:0000256" key="13">
    <source>
        <dbReference type="SAM" id="MobiDB-lite"/>
    </source>
</evidence>
<dbReference type="Gene3D" id="1.25.40.10">
    <property type="entry name" value="Tetratricopeptide repeat domain"/>
    <property type="match status" value="6"/>
</dbReference>
<organism evidence="15 16">
    <name type="scientific">Cannabis sativa</name>
    <name type="common">Hemp</name>
    <name type="synonym">Marijuana</name>
    <dbReference type="NCBI Taxonomy" id="3483"/>
    <lineage>
        <taxon>Eukaryota</taxon>
        <taxon>Viridiplantae</taxon>
        <taxon>Streptophyta</taxon>
        <taxon>Embryophyta</taxon>
        <taxon>Tracheophyta</taxon>
        <taxon>Spermatophyta</taxon>
        <taxon>Magnoliopsida</taxon>
        <taxon>eudicotyledons</taxon>
        <taxon>Gunneridae</taxon>
        <taxon>Pentapetalae</taxon>
        <taxon>rosids</taxon>
        <taxon>fabids</taxon>
        <taxon>Rosales</taxon>
        <taxon>Cannabaceae</taxon>
        <taxon>Cannabis</taxon>
    </lineage>
</organism>
<dbReference type="InterPro" id="IPR011990">
    <property type="entry name" value="TPR-like_helical_dom_sf"/>
</dbReference>
<keyword evidence="16" id="KW-1185">Reference proteome</keyword>
<dbReference type="Gramene" id="evm.model.07.1848">
    <property type="protein sequence ID" value="cds.evm.model.07.1848"/>
    <property type="gene ID" value="evm.TU.07.1848"/>
</dbReference>
<keyword evidence="10 12" id="KW-0862">Zinc</keyword>
<feature type="repeat" description="PPR" evidence="11">
    <location>
        <begin position="441"/>
        <end position="475"/>
    </location>
</feature>
<dbReference type="CDD" id="cd07233">
    <property type="entry name" value="GlxI_Zn"/>
    <property type="match status" value="1"/>
</dbReference>
<dbReference type="Pfam" id="PF13041">
    <property type="entry name" value="PPR_2"/>
    <property type="match status" value="4"/>
</dbReference>
<dbReference type="SUPFAM" id="SSF81901">
    <property type="entry name" value="HCP-like"/>
    <property type="match status" value="2"/>
</dbReference>
<dbReference type="Pfam" id="PF12854">
    <property type="entry name" value="PPR_1"/>
    <property type="match status" value="1"/>
</dbReference>
<feature type="binding site" evidence="9">
    <location>
        <position position="860"/>
    </location>
    <ligand>
        <name>substrate</name>
        <note>ligand shared between dimeric partners</note>
    </ligand>
</feature>
<comment type="pathway">
    <text evidence="1 12">Secondary metabolite metabolism; methylglyoxal degradation; (R)-lactate from methylglyoxal: step 1/2.</text>
</comment>
<feature type="binding site" evidence="10">
    <location>
        <position position="836"/>
    </location>
    <ligand>
        <name>Zn(2+)</name>
        <dbReference type="ChEBI" id="CHEBI:29105"/>
        <note>ligand shared between dimeric partners</note>
    </ligand>
</feature>
<feature type="repeat" description="PPR" evidence="11">
    <location>
        <begin position="157"/>
        <end position="191"/>
    </location>
</feature>
<dbReference type="SUPFAM" id="SSF54593">
    <property type="entry name" value="Glyoxalase/Bleomycin resistance protein/Dihydroxybiphenyl dioxygenase"/>
    <property type="match status" value="1"/>
</dbReference>
<feature type="binding site" evidence="9">
    <location>
        <position position="774"/>
    </location>
    <ligand>
        <name>substrate</name>
        <note>ligand shared between dimeric partners</note>
    </ligand>
</feature>
<feature type="repeat" description="PPR" evidence="11">
    <location>
        <begin position="476"/>
        <end position="510"/>
    </location>
</feature>
<feature type="repeat" description="PPR" evidence="11">
    <location>
        <begin position="300"/>
        <end position="334"/>
    </location>
</feature>
<dbReference type="InterPro" id="IPR018146">
    <property type="entry name" value="Glyoxalase_1_CS"/>
</dbReference>
<proteinExistence type="inferred from homology"/>
<evidence type="ECO:0000256" key="11">
    <source>
        <dbReference type="PROSITE-ProRule" id="PRU00708"/>
    </source>
</evidence>
<evidence type="ECO:0000256" key="2">
    <source>
        <dbReference type="ARBA" id="ARBA00007626"/>
    </source>
</evidence>
<feature type="binding site" evidence="10">
    <location>
        <position position="770"/>
    </location>
    <ligand>
        <name>Zn(2+)</name>
        <dbReference type="ChEBI" id="CHEBI:29105"/>
        <note>ligand shared between dimeric partners</note>
    </ligand>
</feature>
<dbReference type="GO" id="GO:0000963">
    <property type="term" value="P:mitochondrial RNA processing"/>
    <property type="evidence" value="ECO:0007669"/>
    <property type="project" value="TreeGrafter"/>
</dbReference>
<comment type="similarity">
    <text evidence="3 12">Belongs to the glyoxalase I family.</text>
</comment>
<evidence type="ECO:0000256" key="9">
    <source>
        <dbReference type="PIRSR" id="PIRSR604361-2"/>
    </source>
</evidence>
<feature type="binding site" evidence="9">
    <location>
        <position position="840"/>
    </location>
    <ligand>
        <name>substrate</name>
        <note>ligand shared between dimeric partners</note>
    </ligand>
</feature>
<dbReference type="PROSITE" id="PS51819">
    <property type="entry name" value="VOC"/>
    <property type="match status" value="1"/>
</dbReference>
<dbReference type="InterPro" id="IPR002885">
    <property type="entry name" value="PPR_rpt"/>
</dbReference>
<comment type="catalytic activity">
    <reaction evidence="12">
        <text>(R)-S-lactoylglutathione = methylglyoxal + glutathione</text>
        <dbReference type="Rhea" id="RHEA:19069"/>
        <dbReference type="ChEBI" id="CHEBI:17158"/>
        <dbReference type="ChEBI" id="CHEBI:57474"/>
        <dbReference type="ChEBI" id="CHEBI:57925"/>
        <dbReference type="EC" id="4.4.1.5"/>
    </reaction>
</comment>
<dbReference type="Pfam" id="PF01535">
    <property type="entry name" value="PPR"/>
    <property type="match status" value="3"/>
</dbReference>
<feature type="repeat" description="PPR" evidence="11">
    <location>
        <begin position="192"/>
        <end position="226"/>
    </location>
</feature>
<reference evidence="15" key="1">
    <citation type="submission" date="2018-11" db="EMBL/GenBank/DDBJ databases">
        <authorList>
            <person name="Grassa J C."/>
        </authorList>
    </citation>
    <scope>NUCLEOTIDE SEQUENCE [LARGE SCALE GENOMIC DNA]</scope>
</reference>
<evidence type="ECO:0000256" key="7">
    <source>
        <dbReference type="ARBA" id="ARBA00023239"/>
    </source>
</evidence>
<evidence type="ECO:0000256" key="8">
    <source>
        <dbReference type="PIRSR" id="PIRSR604361-1"/>
    </source>
</evidence>
<evidence type="ECO:0000313" key="16">
    <source>
        <dbReference type="Proteomes" id="UP000596661"/>
    </source>
</evidence>
<dbReference type="GO" id="GO:0046872">
    <property type="term" value="F:metal ion binding"/>
    <property type="evidence" value="ECO:0007669"/>
    <property type="project" value="UniProtKB-UniRule"/>
</dbReference>
<evidence type="ECO:0000256" key="12">
    <source>
        <dbReference type="RuleBase" id="RU361179"/>
    </source>
</evidence>
<feature type="compositionally biased region" description="Acidic residues" evidence="13">
    <location>
        <begin position="694"/>
        <end position="708"/>
    </location>
</feature>
<dbReference type="InterPro" id="IPR004361">
    <property type="entry name" value="Glyoxalase_1"/>
</dbReference>
<feature type="binding site" evidence="10">
    <location>
        <position position="864"/>
    </location>
    <ligand>
        <name>Zn(2+)</name>
        <dbReference type="ChEBI" id="CHEBI:29105"/>
        <note>ligand shared between dimeric partners</note>
    </ligand>
</feature>
<evidence type="ECO:0000313" key="15">
    <source>
        <dbReference type="EnsemblPlants" id="cds.evm.model.07.1848"/>
    </source>
</evidence>
<feature type="binding site" evidence="9">
    <location>
        <begin position="894"/>
        <end position="895"/>
    </location>
    <ligand>
        <name>substrate</name>
        <note>ligand shared between dimeric partners</note>
    </ligand>
</feature>
<feature type="binding site" evidence="10">
    <location>
        <position position="910"/>
    </location>
    <ligand>
        <name>Zn(2+)</name>
        <dbReference type="ChEBI" id="CHEBI:29105"/>
        <note>ligand shared between dimeric partners</note>
    </ligand>
</feature>
<dbReference type="PROSITE" id="PS00935">
    <property type="entry name" value="GLYOXALASE_I_2"/>
    <property type="match status" value="1"/>
</dbReference>